<name>B8A3R6_MAIZE</name>
<feature type="region of interest" description="Disordered" evidence="1">
    <location>
        <begin position="1"/>
        <end position="183"/>
    </location>
</feature>
<accession>B8A3R6</accession>
<feature type="compositionally biased region" description="Basic residues" evidence="1">
    <location>
        <begin position="48"/>
        <end position="70"/>
    </location>
</feature>
<dbReference type="AlphaFoldDB" id="B8A3R6"/>
<protein>
    <submittedName>
        <fullName evidence="2">Uncharacterized protein</fullName>
    </submittedName>
</protein>
<evidence type="ECO:0000313" key="2">
    <source>
        <dbReference type="EMBL" id="ACL54815.1"/>
    </source>
</evidence>
<organism evidence="2">
    <name type="scientific">Zea mays</name>
    <name type="common">Maize</name>
    <dbReference type="NCBI Taxonomy" id="4577"/>
    <lineage>
        <taxon>Eukaryota</taxon>
        <taxon>Viridiplantae</taxon>
        <taxon>Streptophyta</taxon>
        <taxon>Embryophyta</taxon>
        <taxon>Tracheophyta</taxon>
        <taxon>Spermatophyta</taxon>
        <taxon>Magnoliopsida</taxon>
        <taxon>Liliopsida</taxon>
        <taxon>Poales</taxon>
        <taxon>Poaceae</taxon>
        <taxon>PACMAD clade</taxon>
        <taxon>Panicoideae</taxon>
        <taxon>Andropogonodae</taxon>
        <taxon>Andropogoneae</taxon>
        <taxon>Tripsacinae</taxon>
        <taxon>Zea</taxon>
    </lineage>
</organism>
<feature type="compositionally biased region" description="Polar residues" evidence="1">
    <location>
        <begin position="77"/>
        <end position="107"/>
    </location>
</feature>
<proteinExistence type="evidence at transcript level"/>
<dbReference type="KEGG" id="zma:100280425"/>
<evidence type="ECO:0000256" key="1">
    <source>
        <dbReference type="SAM" id="MobiDB-lite"/>
    </source>
</evidence>
<dbReference type="EMBL" id="BT056208">
    <property type="protein sequence ID" value="ACL54815.1"/>
    <property type="molecule type" value="mRNA"/>
</dbReference>
<reference evidence="2" key="2">
    <citation type="submission" date="2012-06" db="EMBL/GenBank/DDBJ databases">
        <authorList>
            <person name="Yu Y."/>
            <person name="Currie J."/>
            <person name="Lomeli R."/>
            <person name="Angelova A."/>
            <person name="Collura K."/>
            <person name="Wissotski M."/>
            <person name="Campos D."/>
            <person name="Kudrna D."/>
            <person name="Golser W."/>
            <person name="Ashely E."/>
            <person name="Descour A."/>
            <person name="Fernandes J."/>
            <person name="Soderlund C."/>
            <person name="Walbot V."/>
        </authorList>
    </citation>
    <scope>NUCLEOTIDE SEQUENCE</scope>
    <source>
        <strain evidence="2">B73</strain>
    </source>
</reference>
<reference evidence="2" key="1">
    <citation type="journal article" date="2009" name="PLoS Genet.">
        <title>Sequencing, mapping, and analysis of 27,455 maize full-length cDNAs.</title>
        <authorList>
            <person name="Soderlund C."/>
            <person name="Descour A."/>
            <person name="Kudrna D."/>
            <person name="Bomhoff M."/>
            <person name="Boyd L."/>
            <person name="Currie J."/>
            <person name="Angelova A."/>
            <person name="Collura K."/>
            <person name="Wissotski M."/>
            <person name="Ashley E."/>
            <person name="Morrow D."/>
            <person name="Fernandes J."/>
            <person name="Walbot V."/>
            <person name="Yu Y."/>
        </authorList>
    </citation>
    <scope>NUCLEOTIDE SEQUENCE</scope>
    <source>
        <strain evidence="2">B73</strain>
    </source>
</reference>
<dbReference type="GeneID" id="100280425"/>
<sequence>MDLVERRQHLVPHLPSAIPGSSRCDARDPLARAPPQTPVGHDRLLPTCRRHTPPLRSHIRRPQHQTRPRRPHEQATGRCSNLCSSPTLTSATTGSTQHSSHSPTTGKPATAAGPKCSPSRQQQRCDRTARSPPQPPPSGHPRRNQRTGPAESPMPRCATPAQICPPTHVSTAFASKKHSSASP</sequence>
<dbReference type="RefSeq" id="NP_001146820.2">
    <property type="nucleotide sequence ID" value="NM_001153348.2"/>
</dbReference>